<comment type="caution">
    <text evidence="2">The sequence shown here is derived from an EMBL/GenBank/DDBJ whole genome shotgun (WGS) entry which is preliminary data.</text>
</comment>
<protein>
    <recommendedName>
        <fullName evidence="4">Protein quiver</fullName>
    </recommendedName>
</protein>
<keyword evidence="3" id="KW-1185">Reference proteome</keyword>
<accession>A0AAE1KYZ6</accession>
<evidence type="ECO:0008006" key="4">
    <source>
        <dbReference type="Google" id="ProtNLM"/>
    </source>
</evidence>
<dbReference type="Proteomes" id="UP001286313">
    <property type="component" value="Unassembled WGS sequence"/>
</dbReference>
<name>A0AAE1KYZ6_PETCI</name>
<dbReference type="EMBL" id="JAWQEG010000493">
    <property type="protein sequence ID" value="KAK3889358.1"/>
    <property type="molecule type" value="Genomic_DNA"/>
</dbReference>
<evidence type="ECO:0000313" key="2">
    <source>
        <dbReference type="EMBL" id="KAK3889358.1"/>
    </source>
</evidence>
<feature type="chain" id="PRO_5042287919" description="Protein quiver" evidence="1">
    <location>
        <begin position="28"/>
        <end position="147"/>
    </location>
</feature>
<proteinExistence type="predicted"/>
<sequence length="147" mass="15787">MASLPHLHLIILPLLVLLASFVTPGCAVDCFLCSHSPRHNTSREDACTDFVFSSDRAGLLACELGCEAVATFDSNGELENFHRNCATGSTIMTNTCETYNMRIISRRVCSCDTSYCNTAVATTTSRSRGAPLLTLCLALGLGYILAT</sequence>
<reference evidence="2" key="1">
    <citation type="submission" date="2023-10" db="EMBL/GenBank/DDBJ databases">
        <title>Genome assemblies of two species of porcelain crab, Petrolisthes cinctipes and Petrolisthes manimaculis (Anomura: Porcellanidae).</title>
        <authorList>
            <person name="Angst P."/>
        </authorList>
    </citation>
    <scope>NUCLEOTIDE SEQUENCE</scope>
    <source>
        <strain evidence="2">PB745_01</strain>
        <tissue evidence="2">Gill</tissue>
    </source>
</reference>
<keyword evidence="1" id="KW-0732">Signal</keyword>
<evidence type="ECO:0000313" key="3">
    <source>
        <dbReference type="Proteomes" id="UP001286313"/>
    </source>
</evidence>
<evidence type="ECO:0000256" key="1">
    <source>
        <dbReference type="SAM" id="SignalP"/>
    </source>
</evidence>
<feature type="signal peptide" evidence="1">
    <location>
        <begin position="1"/>
        <end position="27"/>
    </location>
</feature>
<dbReference type="AlphaFoldDB" id="A0AAE1KYZ6"/>
<organism evidence="2 3">
    <name type="scientific">Petrolisthes cinctipes</name>
    <name type="common">Flat porcelain crab</name>
    <dbReference type="NCBI Taxonomy" id="88211"/>
    <lineage>
        <taxon>Eukaryota</taxon>
        <taxon>Metazoa</taxon>
        <taxon>Ecdysozoa</taxon>
        <taxon>Arthropoda</taxon>
        <taxon>Crustacea</taxon>
        <taxon>Multicrustacea</taxon>
        <taxon>Malacostraca</taxon>
        <taxon>Eumalacostraca</taxon>
        <taxon>Eucarida</taxon>
        <taxon>Decapoda</taxon>
        <taxon>Pleocyemata</taxon>
        <taxon>Anomura</taxon>
        <taxon>Galatheoidea</taxon>
        <taxon>Porcellanidae</taxon>
        <taxon>Petrolisthes</taxon>
    </lineage>
</organism>
<gene>
    <name evidence="2" type="ORF">Pcinc_006628</name>
</gene>